<evidence type="ECO:0000256" key="3">
    <source>
        <dbReference type="ARBA" id="ARBA00022519"/>
    </source>
</evidence>
<keyword evidence="4" id="KW-0132">Cell division</keyword>
<evidence type="ECO:0000313" key="11">
    <source>
        <dbReference type="EMBL" id="MBC8208256.1"/>
    </source>
</evidence>
<keyword evidence="3" id="KW-0997">Cell inner membrane</keyword>
<dbReference type="InterPro" id="IPR005548">
    <property type="entry name" value="Cell_div_FtsQ/DivIB_C"/>
</dbReference>
<evidence type="ECO:0000256" key="1">
    <source>
        <dbReference type="ARBA" id="ARBA00004370"/>
    </source>
</evidence>
<reference evidence="11 12" key="1">
    <citation type="submission" date="2020-08" db="EMBL/GenBank/DDBJ databases">
        <title>Bridging the membrane lipid divide: bacteria of the FCB group superphylum have the potential to synthesize archaeal ether lipids.</title>
        <authorList>
            <person name="Villanueva L."/>
            <person name="Von Meijenfeldt F.A.B."/>
            <person name="Westbye A.B."/>
            <person name="Yadav S."/>
            <person name="Hopmans E.C."/>
            <person name="Dutilh B.E."/>
            <person name="Sinninghe Damste J.S."/>
        </authorList>
    </citation>
    <scope>NUCLEOTIDE SEQUENCE [LARGE SCALE GENOMIC DNA]</scope>
    <source>
        <strain evidence="11">NIOZ-UU81</strain>
    </source>
</reference>
<dbReference type="InterPro" id="IPR013685">
    <property type="entry name" value="POTRA_FtsQ_type"/>
</dbReference>
<keyword evidence="6 9" id="KW-1133">Transmembrane helix</keyword>
<keyword evidence="8" id="KW-0131">Cell cycle</keyword>
<evidence type="ECO:0000256" key="6">
    <source>
        <dbReference type="ARBA" id="ARBA00022989"/>
    </source>
</evidence>
<evidence type="ECO:0000256" key="7">
    <source>
        <dbReference type="ARBA" id="ARBA00023136"/>
    </source>
</evidence>
<dbReference type="Proteomes" id="UP000599024">
    <property type="component" value="Unassembled WGS sequence"/>
</dbReference>
<keyword evidence="2" id="KW-1003">Cell membrane</keyword>
<dbReference type="PANTHER" id="PTHR35851">
    <property type="entry name" value="CELL DIVISION PROTEIN FTSQ"/>
    <property type="match status" value="1"/>
</dbReference>
<evidence type="ECO:0000256" key="8">
    <source>
        <dbReference type="ARBA" id="ARBA00023306"/>
    </source>
</evidence>
<sequence length="300" mass="33880">MAQPGYHATYGDMLQQEPKGLLAGLAGRVREKVNAGQGNWRERWQRRGLCLAVTFAGLFLVALFIRGPLLSAVAGINSFQVRDIVINGCRITTPSLIREMTGLGYDLNLIKIDLPALEREITTHPWIKRATVQREWPDVLRVDVVEYRPEAMIALQESGDDAFFYVDRSGVIFSPVKVGQDLDFPVITGFYDRADVENRRAHLADILTFIKLARKNNPNLPWQNVSEISVDELGGVVLYLVEKPFPIYLGHGEIKHKYSRLKRVLKALYGKKEKIGIDDVAYIQMDYQKNKVLVAQSAVN</sequence>
<dbReference type="GO" id="GO:0016020">
    <property type="term" value="C:membrane"/>
    <property type="evidence" value="ECO:0007669"/>
    <property type="project" value="UniProtKB-SubCell"/>
</dbReference>
<dbReference type="PROSITE" id="PS51779">
    <property type="entry name" value="POTRA"/>
    <property type="match status" value="1"/>
</dbReference>
<dbReference type="PANTHER" id="PTHR35851:SF1">
    <property type="entry name" value="CELL DIVISION PROTEIN FTSQ"/>
    <property type="match status" value="1"/>
</dbReference>
<comment type="caution">
    <text evidence="11">The sequence shown here is derived from an EMBL/GenBank/DDBJ whole genome shotgun (WGS) entry which is preliminary data.</text>
</comment>
<accession>A0A8J6NAP1</accession>
<feature type="transmembrane region" description="Helical" evidence="9">
    <location>
        <begin position="49"/>
        <end position="69"/>
    </location>
</feature>
<proteinExistence type="predicted"/>
<organism evidence="11 12">
    <name type="scientific">Candidatus Desulfatifera sulfidica</name>
    <dbReference type="NCBI Taxonomy" id="2841691"/>
    <lineage>
        <taxon>Bacteria</taxon>
        <taxon>Pseudomonadati</taxon>
        <taxon>Thermodesulfobacteriota</taxon>
        <taxon>Desulfobulbia</taxon>
        <taxon>Desulfobulbales</taxon>
        <taxon>Desulfobulbaceae</taxon>
        <taxon>Candidatus Desulfatifera</taxon>
    </lineage>
</organism>
<evidence type="ECO:0000256" key="4">
    <source>
        <dbReference type="ARBA" id="ARBA00022618"/>
    </source>
</evidence>
<dbReference type="InterPro" id="IPR026579">
    <property type="entry name" value="FtsQ"/>
</dbReference>
<evidence type="ECO:0000256" key="9">
    <source>
        <dbReference type="SAM" id="Phobius"/>
    </source>
</evidence>
<evidence type="ECO:0000256" key="2">
    <source>
        <dbReference type="ARBA" id="ARBA00022475"/>
    </source>
</evidence>
<dbReference type="EMBL" id="JACNLK010000032">
    <property type="protein sequence ID" value="MBC8208256.1"/>
    <property type="molecule type" value="Genomic_DNA"/>
</dbReference>
<keyword evidence="5 9" id="KW-0812">Transmembrane</keyword>
<evidence type="ECO:0000313" key="12">
    <source>
        <dbReference type="Proteomes" id="UP000599024"/>
    </source>
</evidence>
<keyword evidence="7 9" id="KW-0472">Membrane</keyword>
<evidence type="ECO:0000259" key="10">
    <source>
        <dbReference type="PROSITE" id="PS51779"/>
    </source>
</evidence>
<feature type="domain" description="POTRA" evidence="10">
    <location>
        <begin position="79"/>
        <end position="147"/>
    </location>
</feature>
<dbReference type="InterPro" id="IPR034746">
    <property type="entry name" value="POTRA"/>
</dbReference>
<protein>
    <submittedName>
        <fullName evidence="11">FtsQ-type POTRA domain-containing protein</fullName>
    </submittedName>
</protein>
<dbReference type="Pfam" id="PF08478">
    <property type="entry name" value="POTRA_1"/>
    <property type="match status" value="1"/>
</dbReference>
<dbReference type="Pfam" id="PF03799">
    <property type="entry name" value="FtsQ_DivIB_C"/>
    <property type="match status" value="1"/>
</dbReference>
<evidence type="ECO:0000256" key="5">
    <source>
        <dbReference type="ARBA" id="ARBA00022692"/>
    </source>
</evidence>
<dbReference type="GO" id="GO:0090529">
    <property type="term" value="P:cell septum assembly"/>
    <property type="evidence" value="ECO:0007669"/>
    <property type="project" value="InterPro"/>
</dbReference>
<name>A0A8J6NAP1_9BACT</name>
<dbReference type="AlphaFoldDB" id="A0A8J6NAP1"/>
<dbReference type="Gene3D" id="3.10.20.310">
    <property type="entry name" value="membrane protein fhac"/>
    <property type="match status" value="1"/>
</dbReference>
<gene>
    <name evidence="11" type="ORF">H8E79_03690</name>
</gene>
<comment type="subcellular location">
    <subcellularLocation>
        <location evidence="1">Membrane</location>
    </subcellularLocation>
</comment>